<dbReference type="GeneID" id="20203936"/>
<dbReference type="EMBL" id="KB096457">
    <property type="protein sequence ID" value="ESO04519.1"/>
    <property type="molecule type" value="Genomic_DNA"/>
</dbReference>
<feature type="compositionally biased region" description="Acidic residues" evidence="1">
    <location>
        <begin position="213"/>
        <end position="231"/>
    </location>
</feature>
<dbReference type="EMBL" id="AMQM01004092">
    <property type="status" value="NOT_ANNOTATED_CDS"/>
    <property type="molecule type" value="Genomic_DNA"/>
</dbReference>
<sequence>MSETLVLQCDYNDFLKISLTYMGLAPSTKYFEFDVKGSIKMTIQAILNFLLLINQEQGVPQKSVLGPLLFSAYISPVDAFICGYCSGKANLSDEVPKDCFLEVRTTICPVPENICGFYVSITGKLGRLIKITRICTSNRENRKYKLEKSEGKNEVRGFYYSRKEKSNCKELTTMFEKSDIKKHFSPKSKAYNFLVKKWKNASCKENKKYPGLDPDEIPDDEEGPDDGDELSGDGIGSLS</sequence>
<evidence type="ECO:0000313" key="3">
    <source>
        <dbReference type="EnsemblMetazoa" id="HelroP172166"/>
    </source>
</evidence>
<dbReference type="KEGG" id="hro:HELRODRAFT_172166"/>
<organism evidence="3 4">
    <name type="scientific">Helobdella robusta</name>
    <name type="common">Californian leech</name>
    <dbReference type="NCBI Taxonomy" id="6412"/>
    <lineage>
        <taxon>Eukaryota</taxon>
        <taxon>Metazoa</taxon>
        <taxon>Spiralia</taxon>
        <taxon>Lophotrochozoa</taxon>
        <taxon>Annelida</taxon>
        <taxon>Clitellata</taxon>
        <taxon>Hirudinea</taxon>
        <taxon>Rhynchobdellida</taxon>
        <taxon>Glossiphoniidae</taxon>
        <taxon>Helobdella</taxon>
    </lineage>
</organism>
<reference evidence="4" key="1">
    <citation type="submission" date="2012-12" db="EMBL/GenBank/DDBJ databases">
        <authorList>
            <person name="Hellsten U."/>
            <person name="Grimwood J."/>
            <person name="Chapman J.A."/>
            <person name="Shapiro H."/>
            <person name="Aerts A."/>
            <person name="Otillar R.P."/>
            <person name="Terry A.Y."/>
            <person name="Boore J.L."/>
            <person name="Simakov O."/>
            <person name="Marletaz F."/>
            <person name="Cho S.-J."/>
            <person name="Edsinger-Gonzales E."/>
            <person name="Havlak P."/>
            <person name="Kuo D.-H."/>
            <person name="Larsson T."/>
            <person name="Lv J."/>
            <person name="Arendt D."/>
            <person name="Savage R."/>
            <person name="Osoegawa K."/>
            <person name="de Jong P."/>
            <person name="Lindberg D.R."/>
            <person name="Seaver E.C."/>
            <person name="Weisblat D.A."/>
            <person name="Putnam N.H."/>
            <person name="Grigoriev I.V."/>
            <person name="Rokhsar D.S."/>
        </authorList>
    </citation>
    <scope>NUCLEOTIDE SEQUENCE</scope>
</reference>
<protein>
    <submittedName>
        <fullName evidence="2 3">Uncharacterized protein</fullName>
    </submittedName>
</protein>
<gene>
    <name evidence="3" type="primary">20203936</name>
    <name evidence="2" type="ORF">HELRODRAFT_172166</name>
</gene>
<accession>T1F537</accession>
<dbReference type="HOGENOM" id="CLU_1162249_0_0_1"/>
<proteinExistence type="predicted"/>
<reference evidence="2 4" key="2">
    <citation type="journal article" date="2013" name="Nature">
        <title>Insights into bilaterian evolution from three spiralian genomes.</title>
        <authorList>
            <person name="Simakov O."/>
            <person name="Marletaz F."/>
            <person name="Cho S.J."/>
            <person name="Edsinger-Gonzales E."/>
            <person name="Havlak P."/>
            <person name="Hellsten U."/>
            <person name="Kuo D.H."/>
            <person name="Larsson T."/>
            <person name="Lv J."/>
            <person name="Arendt D."/>
            <person name="Savage R."/>
            <person name="Osoegawa K."/>
            <person name="de Jong P."/>
            <person name="Grimwood J."/>
            <person name="Chapman J.A."/>
            <person name="Shapiro H."/>
            <person name="Aerts A."/>
            <person name="Otillar R.P."/>
            <person name="Terry A.Y."/>
            <person name="Boore J.L."/>
            <person name="Grigoriev I.V."/>
            <person name="Lindberg D.R."/>
            <person name="Seaver E.C."/>
            <person name="Weisblat D.A."/>
            <person name="Putnam N.H."/>
            <person name="Rokhsar D.S."/>
        </authorList>
    </citation>
    <scope>NUCLEOTIDE SEQUENCE</scope>
</reference>
<name>T1F537_HELRO</name>
<evidence type="ECO:0000313" key="2">
    <source>
        <dbReference type="EMBL" id="ESO04519.1"/>
    </source>
</evidence>
<dbReference type="CTD" id="20203936"/>
<evidence type="ECO:0000313" key="4">
    <source>
        <dbReference type="Proteomes" id="UP000015101"/>
    </source>
</evidence>
<dbReference type="EnsemblMetazoa" id="HelroT172166">
    <property type="protein sequence ID" value="HelroP172166"/>
    <property type="gene ID" value="HelroG172166"/>
</dbReference>
<dbReference type="RefSeq" id="XP_009017098.1">
    <property type="nucleotide sequence ID" value="XM_009018850.1"/>
</dbReference>
<dbReference type="AlphaFoldDB" id="T1F537"/>
<dbReference type="Proteomes" id="UP000015101">
    <property type="component" value="Unassembled WGS sequence"/>
</dbReference>
<evidence type="ECO:0000256" key="1">
    <source>
        <dbReference type="SAM" id="MobiDB-lite"/>
    </source>
</evidence>
<feature type="region of interest" description="Disordered" evidence="1">
    <location>
        <begin position="205"/>
        <end position="239"/>
    </location>
</feature>
<keyword evidence="4" id="KW-1185">Reference proteome</keyword>
<dbReference type="InParanoid" id="T1F537"/>
<reference evidence="3" key="3">
    <citation type="submission" date="2015-06" db="UniProtKB">
        <authorList>
            <consortium name="EnsemblMetazoa"/>
        </authorList>
    </citation>
    <scope>IDENTIFICATION</scope>
</reference>